<dbReference type="CDD" id="cd15866">
    <property type="entry name" value="R-SNARE_SEC22"/>
    <property type="match status" value="1"/>
</dbReference>
<dbReference type="Gene3D" id="1.20.5.110">
    <property type="match status" value="1"/>
</dbReference>
<dbReference type="InterPro" id="IPR042855">
    <property type="entry name" value="V_SNARE_CC"/>
</dbReference>
<reference evidence="23" key="1">
    <citation type="submission" date="2017-11" db="EMBL/GenBank/DDBJ databases">
        <title>The sensing device of the deep-sea amphipod.</title>
        <authorList>
            <person name="Kobayashi H."/>
            <person name="Nagahama T."/>
            <person name="Arai W."/>
            <person name="Sasagawa Y."/>
            <person name="Umeda M."/>
            <person name="Hayashi T."/>
            <person name="Nikaido I."/>
            <person name="Watanabe H."/>
            <person name="Oguri K."/>
            <person name="Kitazato H."/>
            <person name="Fujioka K."/>
            <person name="Kido Y."/>
            <person name="Takami H."/>
        </authorList>
    </citation>
    <scope>NUCLEOTIDE SEQUENCE</scope>
    <source>
        <tissue evidence="23">Whole body</tissue>
    </source>
</reference>
<dbReference type="GO" id="GO:0033116">
    <property type="term" value="C:endoplasmic reticulum-Golgi intermediate compartment membrane"/>
    <property type="evidence" value="ECO:0007669"/>
    <property type="project" value="UniProtKB-SubCell"/>
</dbReference>
<dbReference type="InterPro" id="IPR044565">
    <property type="entry name" value="Sec22"/>
</dbReference>
<evidence type="ECO:0000256" key="7">
    <source>
        <dbReference type="ARBA" id="ARBA00022824"/>
    </source>
</evidence>
<evidence type="ECO:0000256" key="15">
    <source>
        <dbReference type="ARBA" id="ARBA00024187"/>
    </source>
</evidence>
<dbReference type="SUPFAM" id="SSF64356">
    <property type="entry name" value="SNARE-like"/>
    <property type="match status" value="1"/>
</dbReference>
<keyword evidence="6 20" id="KW-0812">Transmembrane</keyword>
<dbReference type="PRINTS" id="PR00219">
    <property type="entry name" value="SYNAPTOBREVN"/>
</dbReference>
<evidence type="ECO:0000256" key="13">
    <source>
        <dbReference type="ARBA" id="ARBA00023136"/>
    </source>
</evidence>
<dbReference type="PANTHER" id="PTHR45837">
    <property type="entry name" value="VESICLE-TRAFFICKING PROTEIN SEC22B"/>
    <property type="match status" value="1"/>
</dbReference>
<comment type="function">
    <text evidence="14">SNARE involved in targeting and fusion of ER-derived transport vesicles with the Golgi complex as well as Golgi-derived retrograde transport vesicles with the ER.</text>
</comment>
<evidence type="ECO:0000256" key="5">
    <source>
        <dbReference type="ARBA" id="ARBA00022448"/>
    </source>
</evidence>
<evidence type="ECO:0000256" key="8">
    <source>
        <dbReference type="ARBA" id="ARBA00022892"/>
    </source>
</evidence>
<dbReference type="GO" id="GO:0005484">
    <property type="term" value="F:SNAP receptor activity"/>
    <property type="evidence" value="ECO:0007669"/>
    <property type="project" value="InterPro"/>
</dbReference>
<keyword evidence="8" id="KW-0931">ER-Golgi transport</keyword>
<dbReference type="Pfam" id="PF13774">
    <property type="entry name" value="Longin"/>
    <property type="match status" value="1"/>
</dbReference>
<evidence type="ECO:0000256" key="4">
    <source>
        <dbReference type="ARBA" id="ARBA00008025"/>
    </source>
</evidence>
<evidence type="ECO:0000256" key="18">
    <source>
        <dbReference type="ARBA" id="ARBA00033315"/>
    </source>
</evidence>
<keyword evidence="10 20" id="KW-1133">Transmembrane helix</keyword>
<evidence type="ECO:0000313" key="23">
    <source>
        <dbReference type="EMBL" id="LAC26504.1"/>
    </source>
</evidence>
<proteinExistence type="evidence at transcript level"/>
<evidence type="ECO:0000256" key="16">
    <source>
        <dbReference type="ARBA" id="ARBA00024188"/>
    </source>
</evidence>
<dbReference type="GO" id="GO:0005794">
    <property type="term" value="C:Golgi apparatus"/>
    <property type="evidence" value="ECO:0007669"/>
    <property type="project" value="UniProtKB-SubCell"/>
</dbReference>
<dbReference type="GO" id="GO:0006890">
    <property type="term" value="P:retrograde vesicle-mediated transport, Golgi to endoplasmic reticulum"/>
    <property type="evidence" value="ECO:0007669"/>
    <property type="project" value="InterPro"/>
</dbReference>
<feature type="transmembrane region" description="Helical" evidence="20">
    <location>
        <begin position="192"/>
        <end position="210"/>
    </location>
</feature>
<accession>A0A6A7G7X9</accession>
<evidence type="ECO:0000256" key="9">
    <source>
        <dbReference type="ARBA" id="ARBA00022927"/>
    </source>
</evidence>
<evidence type="ECO:0000256" key="17">
    <source>
        <dbReference type="ARBA" id="ARBA00024248"/>
    </source>
</evidence>
<dbReference type="GO" id="GO:0015031">
    <property type="term" value="P:protein transport"/>
    <property type="evidence" value="ECO:0007669"/>
    <property type="project" value="UniProtKB-KW"/>
</dbReference>
<keyword evidence="13 20" id="KW-0472">Membrane</keyword>
<evidence type="ECO:0000256" key="12">
    <source>
        <dbReference type="ARBA" id="ARBA00023054"/>
    </source>
</evidence>
<dbReference type="Pfam" id="PF00957">
    <property type="entry name" value="Synaptobrevin"/>
    <property type="match status" value="1"/>
</dbReference>
<dbReference type="InterPro" id="IPR001388">
    <property type="entry name" value="Synaptobrevin-like"/>
</dbReference>
<keyword evidence="12 19" id="KW-0175">Coiled coil</keyword>
<evidence type="ECO:0000256" key="2">
    <source>
        <dbReference type="ARBA" id="ARBA00004198"/>
    </source>
</evidence>
<organism evidence="23">
    <name type="scientific">Hirondellea gigas</name>
    <dbReference type="NCBI Taxonomy" id="1518452"/>
    <lineage>
        <taxon>Eukaryota</taxon>
        <taxon>Metazoa</taxon>
        <taxon>Ecdysozoa</taxon>
        <taxon>Arthropoda</taxon>
        <taxon>Crustacea</taxon>
        <taxon>Multicrustacea</taxon>
        <taxon>Malacostraca</taxon>
        <taxon>Eumalacostraca</taxon>
        <taxon>Peracarida</taxon>
        <taxon>Amphipoda</taxon>
        <taxon>Amphilochidea</taxon>
        <taxon>Lysianassida</taxon>
        <taxon>Lysianassidira</taxon>
        <taxon>Lysianassoidea</taxon>
        <taxon>Lysianassidae</taxon>
        <taxon>Hirondellea</taxon>
    </lineage>
</organism>
<protein>
    <recommendedName>
        <fullName evidence="17">Vesicle-trafficking protein SEC22b</fullName>
    </recommendedName>
    <alternativeName>
        <fullName evidence="18">SEC22 vesicle-trafficking protein homolog B</fullName>
    </alternativeName>
</protein>
<evidence type="ECO:0000259" key="22">
    <source>
        <dbReference type="PROSITE" id="PS50892"/>
    </source>
</evidence>
<name>A0A6A7G7X9_9CRUS</name>
<evidence type="ECO:0000256" key="14">
    <source>
        <dbReference type="ARBA" id="ARBA00024173"/>
    </source>
</evidence>
<feature type="domain" description="V-SNARE coiled-coil homology" evidence="22">
    <location>
        <begin position="130"/>
        <end position="190"/>
    </location>
</feature>
<dbReference type="PROSITE" id="PS50892">
    <property type="entry name" value="V_SNARE"/>
    <property type="match status" value="1"/>
</dbReference>
<evidence type="ECO:0000256" key="20">
    <source>
        <dbReference type="SAM" id="Phobius"/>
    </source>
</evidence>
<dbReference type="InterPro" id="IPR010908">
    <property type="entry name" value="Longin_dom"/>
</dbReference>
<keyword evidence="7" id="KW-0256">Endoplasmic reticulum</keyword>
<evidence type="ECO:0000256" key="19">
    <source>
        <dbReference type="PROSITE-ProRule" id="PRU00290"/>
    </source>
</evidence>
<evidence type="ECO:0000256" key="3">
    <source>
        <dbReference type="ARBA" id="ARBA00004223"/>
    </source>
</evidence>
<dbReference type="CDD" id="cd14824">
    <property type="entry name" value="Longin"/>
    <property type="match status" value="1"/>
</dbReference>
<evidence type="ECO:0000256" key="10">
    <source>
        <dbReference type="ARBA" id="ARBA00022989"/>
    </source>
</evidence>
<evidence type="ECO:0000256" key="6">
    <source>
        <dbReference type="ARBA" id="ARBA00022692"/>
    </source>
</evidence>
<feature type="domain" description="Longin" evidence="21">
    <location>
        <begin position="6"/>
        <end position="115"/>
    </location>
</feature>
<evidence type="ECO:0000256" key="1">
    <source>
        <dbReference type="ARBA" id="ARBA00004163"/>
    </source>
</evidence>
<keyword evidence="11" id="KW-0333">Golgi apparatus</keyword>
<dbReference type="InterPro" id="IPR011012">
    <property type="entry name" value="Longin-like_dom_sf"/>
</dbReference>
<dbReference type="GO" id="GO:0005789">
    <property type="term" value="C:endoplasmic reticulum membrane"/>
    <property type="evidence" value="ECO:0007669"/>
    <property type="project" value="UniProtKB-SubCell"/>
</dbReference>
<evidence type="ECO:0000256" key="11">
    <source>
        <dbReference type="ARBA" id="ARBA00023034"/>
    </source>
</evidence>
<sequence>MALFTLIGRTTDGMPLVGTQDSNPELKGLKREAKLIIKALKTHSPTRCTIEAQSYFFHYLIEDSVCYITLVDRGYPKQLAFQYLETVQRAFSREHQNEIPRFSRPYGAVNFDPQLNRIRKDFLDPRAPQNLRKLNENLSEIHDIMQQNIQDVLERGDKMERVQARTTSLLEDSKKFKSLSKWINIQAFYKQWAPLLAILAVIIFFLWYRFW</sequence>
<dbReference type="GO" id="GO:0006888">
    <property type="term" value="P:endoplasmic reticulum to Golgi vesicle-mediated transport"/>
    <property type="evidence" value="ECO:0007669"/>
    <property type="project" value="InterPro"/>
</dbReference>
<dbReference type="SMART" id="SM01270">
    <property type="entry name" value="Longin"/>
    <property type="match status" value="1"/>
</dbReference>
<comment type="subcellular location">
    <subcellularLocation>
        <location evidence="1">Endoplasmic reticulum membrane</location>
        <topology evidence="1">Single-pass type IV membrane protein</topology>
    </subcellularLocation>
    <subcellularLocation>
        <location evidence="15">Endoplasmic reticulum-Golgi intermediate compartment membrane</location>
    </subcellularLocation>
    <subcellularLocation>
        <location evidence="16">Golgi apparatus</location>
        <location evidence="16">cis-Golgi network membrane</location>
    </subcellularLocation>
    <subcellularLocation>
        <location evidence="2">Golgi apparatus</location>
        <location evidence="2">trans-Golgi network membrane</location>
    </subcellularLocation>
    <subcellularLocation>
        <location evidence="3">Melanosome</location>
    </subcellularLocation>
</comment>
<dbReference type="SUPFAM" id="SSF58038">
    <property type="entry name" value="SNARE fusion complex"/>
    <property type="match status" value="1"/>
</dbReference>
<dbReference type="PROSITE" id="PS50859">
    <property type="entry name" value="LONGIN"/>
    <property type="match status" value="1"/>
</dbReference>
<evidence type="ECO:0000259" key="21">
    <source>
        <dbReference type="PROSITE" id="PS50859"/>
    </source>
</evidence>
<keyword evidence="9" id="KW-0653">Protein transport</keyword>
<dbReference type="AlphaFoldDB" id="A0A6A7G7X9"/>
<comment type="similarity">
    <text evidence="4">Belongs to the synaptobrevin family.</text>
</comment>
<keyword evidence="5" id="KW-0813">Transport</keyword>
<dbReference type="Gene3D" id="3.30.450.50">
    <property type="entry name" value="Longin domain"/>
    <property type="match status" value="1"/>
</dbReference>
<dbReference type="EMBL" id="IACT01007386">
    <property type="protein sequence ID" value="LAC26504.1"/>
    <property type="molecule type" value="mRNA"/>
</dbReference>